<accession>X6MPS7</accession>
<protein>
    <recommendedName>
        <fullName evidence="1">Endonuclease/exonuclease/phosphatase domain-containing protein</fullName>
    </recommendedName>
</protein>
<dbReference type="Proteomes" id="UP000023152">
    <property type="component" value="Unassembled WGS sequence"/>
</dbReference>
<dbReference type="OrthoDB" id="6338095at2759"/>
<dbReference type="SUPFAM" id="SSF56219">
    <property type="entry name" value="DNase I-like"/>
    <property type="match status" value="1"/>
</dbReference>
<organism evidence="2 3">
    <name type="scientific">Reticulomyxa filosa</name>
    <dbReference type="NCBI Taxonomy" id="46433"/>
    <lineage>
        <taxon>Eukaryota</taxon>
        <taxon>Sar</taxon>
        <taxon>Rhizaria</taxon>
        <taxon>Retaria</taxon>
        <taxon>Foraminifera</taxon>
        <taxon>Monothalamids</taxon>
        <taxon>Reticulomyxidae</taxon>
        <taxon>Reticulomyxa</taxon>
    </lineage>
</organism>
<name>X6MPS7_RETFI</name>
<dbReference type="EMBL" id="ASPP01018883">
    <property type="protein sequence ID" value="ETO15681.1"/>
    <property type="molecule type" value="Genomic_DNA"/>
</dbReference>
<sequence>MYMHHQTMADVRQWIYRLDHGKRKDPIQKMNIVKWQVMQLQIQQESKKEEGKKDELNDDITCRTSPTLVITPVDGKQTIGAQDQSAHVLTDLEDIKMIRRKRQRKRTKEKEEANEMCCVQSTVRNGTKRKKKTGRPRDQLICAFEKHLSNHKSEDCHHRKKPSKQKCILCRGKQQDKSQIAGYESCWVEISCPGQKKSIIYEEDQIVPAIVCFDLNLFEKELKEAKKITEHIVIGGDWNAHPSAWLDENIDEVGEHVSDFIINNNLNILNSSPHLRRRMEMMEDCHPLTSHCIRHQYSICAAIGEQTMMPITLNIRASWTSPQIKK</sequence>
<dbReference type="InterPro" id="IPR036691">
    <property type="entry name" value="Endo/exonu/phosph_ase_sf"/>
</dbReference>
<gene>
    <name evidence="2" type="ORF">RFI_21684</name>
</gene>
<evidence type="ECO:0000313" key="2">
    <source>
        <dbReference type="EMBL" id="ETO15681.1"/>
    </source>
</evidence>
<dbReference type="GO" id="GO:0003824">
    <property type="term" value="F:catalytic activity"/>
    <property type="evidence" value="ECO:0007669"/>
    <property type="project" value="InterPro"/>
</dbReference>
<dbReference type="Pfam" id="PF14529">
    <property type="entry name" value="Exo_endo_phos_2"/>
    <property type="match status" value="1"/>
</dbReference>
<evidence type="ECO:0000259" key="1">
    <source>
        <dbReference type="Pfam" id="PF14529"/>
    </source>
</evidence>
<proteinExistence type="predicted"/>
<dbReference type="Gene3D" id="3.60.10.10">
    <property type="entry name" value="Endonuclease/exonuclease/phosphatase"/>
    <property type="match status" value="1"/>
</dbReference>
<dbReference type="AlphaFoldDB" id="X6MPS7"/>
<evidence type="ECO:0000313" key="3">
    <source>
        <dbReference type="Proteomes" id="UP000023152"/>
    </source>
</evidence>
<reference evidence="2 3" key="1">
    <citation type="journal article" date="2013" name="Curr. Biol.">
        <title>The Genome of the Foraminiferan Reticulomyxa filosa.</title>
        <authorList>
            <person name="Glockner G."/>
            <person name="Hulsmann N."/>
            <person name="Schleicher M."/>
            <person name="Noegel A.A."/>
            <person name="Eichinger L."/>
            <person name="Gallinger C."/>
            <person name="Pawlowski J."/>
            <person name="Sierra R."/>
            <person name="Euteneuer U."/>
            <person name="Pillet L."/>
            <person name="Moustafa A."/>
            <person name="Platzer M."/>
            <person name="Groth M."/>
            <person name="Szafranski K."/>
            <person name="Schliwa M."/>
        </authorList>
    </citation>
    <scope>NUCLEOTIDE SEQUENCE [LARGE SCALE GENOMIC DNA]</scope>
</reference>
<feature type="domain" description="Endonuclease/exonuclease/phosphatase" evidence="1">
    <location>
        <begin position="217"/>
        <end position="273"/>
    </location>
</feature>
<keyword evidence="3" id="KW-1185">Reference proteome</keyword>
<dbReference type="InterPro" id="IPR005135">
    <property type="entry name" value="Endo/exonuclease/phosphatase"/>
</dbReference>
<comment type="caution">
    <text evidence="2">The sequence shown here is derived from an EMBL/GenBank/DDBJ whole genome shotgun (WGS) entry which is preliminary data.</text>
</comment>